<evidence type="ECO:0000313" key="2">
    <source>
        <dbReference type="Proteomes" id="UP000189796"/>
    </source>
</evidence>
<dbReference type="AlphaFoldDB" id="A0A1M5U5Y2"/>
<gene>
    <name evidence="1" type="ORF">SAMN05443248_5292</name>
</gene>
<sequence length="77" mass="8786">MFQTHSPESSLTMIERPRCPKCRIRMMLAGIEPSFAGPDLWTFECPKCELAYKVLAEDPMNSNNATGWLKSELRPPE</sequence>
<organism evidence="1 2">
    <name type="scientific">Bradyrhizobium erythrophlei</name>
    <dbReference type="NCBI Taxonomy" id="1437360"/>
    <lineage>
        <taxon>Bacteria</taxon>
        <taxon>Pseudomonadati</taxon>
        <taxon>Pseudomonadota</taxon>
        <taxon>Alphaproteobacteria</taxon>
        <taxon>Hyphomicrobiales</taxon>
        <taxon>Nitrobacteraceae</taxon>
        <taxon>Bradyrhizobium</taxon>
    </lineage>
</organism>
<dbReference type="Proteomes" id="UP000189796">
    <property type="component" value="Chromosome I"/>
</dbReference>
<protein>
    <submittedName>
        <fullName evidence="1">Uncharacterized protein</fullName>
    </submittedName>
</protein>
<proteinExistence type="predicted"/>
<name>A0A1M5U5Y2_9BRAD</name>
<accession>A0A1M5U5Y2</accession>
<reference evidence="1 2" key="1">
    <citation type="submission" date="2016-11" db="EMBL/GenBank/DDBJ databases">
        <authorList>
            <person name="Jaros S."/>
            <person name="Januszkiewicz K."/>
            <person name="Wedrychowicz H."/>
        </authorList>
    </citation>
    <scope>NUCLEOTIDE SEQUENCE [LARGE SCALE GENOMIC DNA]</scope>
    <source>
        <strain evidence="1 2">GAS138</strain>
    </source>
</reference>
<evidence type="ECO:0000313" key="1">
    <source>
        <dbReference type="EMBL" id="SHH58256.1"/>
    </source>
</evidence>
<dbReference type="EMBL" id="LT670817">
    <property type="protein sequence ID" value="SHH58256.1"/>
    <property type="molecule type" value="Genomic_DNA"/>
</dbReference>